<reference evidence="8" key="1">
    <citation type="submission" date="2016-10" db="EMBL/GenBank/DDBJ databases">
        <authorList>
            <person name="Varghese N."/>
        </authorList>
    </citation>
    <scope>NUCLEOTIDE SEQUENCE [LARGE SCALE GENOMIC DNA]</scope>
    <source>
        <strain evidence="8">DSM 24868</strain>
    </source>
</reference>
<feature type="transmembrane region" description="Helical" evidence="6">
    <location>
        <begin position="96"/>
        <end position="118"/>
    </location>
</feature>
<dbReference type="PANTHER" id="PTHR30250">
    <property type="entry name" value="PST FAMILY PREDICTED COLANIC ACID TRANSPORTER"/>
    <property type="match status" value="1"/>
</dbReference>
<dbReference type="RefSeq" id="WP_042213550.1">
    <property type="nucleotide sequence ID" value="NZ_BBLU01000004.1"/>
</dbReference>
<keyword evidence="4 6" id="KW-1133">Transmembrane helix</keyword>
<feature type="transmembrane region" description="Helical" evidence="6">
    <location>
        <begin position="124"/>
        <end position="142"/>
    </location>
</feature>
<evidence type="ECO:0000256" key="2">
    <source>
        <dbReference type="ARBA" id="ARBA00022475"/>
    </source>
</evidence>
<evidence type="ECO:0000256" key="1">
    <source>
        <dbReference type="ARBA" id="ARBA00004651"/>
    </source>
</evidence>
<dbReference type="AlphaFoldDB" id="A0A1H6YVX6"/>
<evidence type="ECO:0000256" key="3">
    <source>
        <dbReference type="ARBA" id="ARBA00022692"/>
    </source>
</evidence>
<comment type="subcellular location">
    <subcellularLocation>
        <location evidence="1">Cell membrane</location>
        <topology evidence="1">Multi-pass membrane protein</topology>
    </subcellularLocation>
</comment>
<accession>A0A1H6YVX6</accession>
<keyword evidence="8" id="KW-1185">Reference proteome</keyword>
<feature type="transmembrane region" description="Helical" evidence="6">
    <location>
        <begin position="371"/>
        <end position="390"/>
    </location>
</feature>
<protein>
    <submittedName>
        <fullName evidence="7">Membrane protein involved in the export of O-antigen and teichoic acid</fullName>
    </submittedName>
</protein>
<feature type="transmembrane region" description="Helical" evidence="6">
    <location>
        <begin position="49"/>
        <end position="75"/>
    </location>
</feature>
<evidence type="ECO:0000313" key="8">
    <source>
        <dbReference type="Proteomes" id="UP000183315"/>
    </source>
</evidence>
<proteinExistence type="predicted"/>
<dbReference type="InterPro" id="IPR050833">
    <property type="entry name" value="Poly_Biosynth_Transport"/>
</dbReference>
<feature type="transmembrane region" description="Helical" evidence="6">
    <location>
        <begin position="270"/>
        <end position="290"/>
    </location>
</feature>
<keyword evidence="2" id="KW-1003">Cell membrane</keyword>
<dbReference type="eggNOG" id="COG2244">
    <property type="taxonomic scope" value="Bacteria"/>
</dbReference>
<keyword evidence="5 6" id="KW-0472">Membrane</keyword>
<name>A0A1H6YVX6_9MICO</name>
<sequence length="441" mass="45681">MTRFALDRARLRRWGGRLAAFGLAQGGIQAIGMVAGLLAARLLSVEGYAQYALLVATATAITVVGDSGIGSQVVAIGGRHMPDASRLGGLLHTARLYRNVIAGALSVAVGPLLAWLLLQNGAGIATSLALTTITIGTVFITLNGSLYRALLQLMYEFGVMQRSGLASAVIRLIGVVALIPFAALSVFAPTVGNGVATGVQTIWLRFRTRRMLDLGDRTISPGDTAEMKRAVRRLLPLNLVVVAQSQGASFLLGALGATTALAGVTAVSRYGLIFGLLSTIVGQVLSPAFARSKGSTAEIGRRYAMVLLGVFAGASAIYLVAALARVPLLSLLGPQYSHLTAEFLIVNAGSVLGALAAGAGTMNLSRGWTGGSWIMAPATIVWFTAGYLLLDLSTETGAAIFMATGALPGLITAAFQAGSGIRRKEGVEPIEREPVHDTPAD</sequence>
<feature type="transmembrane region" description="Helical" evidence="6">
    <location>
        <begin position="302"/>
        <end position="324"/>
    </location>
</feature>
<feature type="transmembrane region" description="Helical" evidence="6">
    <location>
        <begin position="237"/>
        <end position="264"/>
    </location>
</feature>
<dbReference type="Pfam" id="PF13440">
    <property type="entry name" value="Polysacc_synt_3"/>
    <property type="match status" value="1"/>
</dbReference>
<dbReference type="Proteomes" id="UP000183315">
    <property type="component" value="Unassembled WGS sequence"/>
</dbReference>
<feature type="transmembrane region" description="Helical" evidence="6">
    <location>
        <begin position="21"/>
        <end position="43"/>
    </location>
</feature>
<dbReference type="GO" id="GO:0005886">
    <property type="term" value="C:plasma membrane"/>
    <property type="evidence" value="ECO:0007669"/>
    <property type="project" value="UniProtKB-SubCell"/>
</dbReference>
<gene>
    <name evidence="7" type="ORF">SAMN05421637_1755</name>
</gene>
<feature type="transmembrane region" description="Helical" evidence="6">
    <location>
        <begin position="344"/>
        <end position="364"/>
    </location>
</feature>
<feature type="transmembrane region" description="Helical" evidence="6">
    <location>
        <begin position="163"/>
        <end position="181"/>
    </location>
</feature>
<dbReference type="STRING" id="1043493.SAMN05421637_1755"/>
<evidence type="ECO:0000256" key="4">
    <source>
        <dbReference type="ARBA" id="ARBA00022989"/>
    </source>
</evidence>
<feature type="transmembrane region" description="Helical" evidence="6">
    <location>
        <begin position="396"/>
        <end position="415"/>
    </location>
</feature>
<evidence type="ECO:0000256" key="5">
    <source>
        <dbReference type="ARBA" id="ARBA00023136"/>
    </source>
</evidence>
<organism evidence="7 8">
    <name type="scientific">Demequina mangrovi</name>
    <dbReference type="NCBI Taxonomy" id="1043493"/>
    <lineage>
        <taxon>Bacteria</taxon>
        <taxon>Bacillati</taxon>
        <taxon>Actinomycetota</taxon>
        <taxon>Actinomycetes</taxon>
        <taxon>Micrococcales</taxon>
        <taxon>Demequinaceae</taxon>
        <taxon>Demequina</taxon>
    </lineage>
</organism>
<dbReference type="EMBL" id="FNZI01000003">
    <property type="protein sequence ID" value="SEJ40955.1"/>
    <property type="molecule type" value="Genomic_DNA"/>
</dbReference>
<dbReference type="PANTHER" id="PTHR30250:SF26">
    <property type="entry name" value="PSMA PROTEIN"/>
    <property type="match status" value="1"/>
</dbReference>
<keyword evidence="3 6" id="KW-0812">Transmembrane</keyword>
<evidence type="ECO:0000313" key="7">
    <source>
        <dbReference type="EMBL" id="SEJ40955.1"/>
    </source>
</evidence>
<feature type="transmembrane region" description="Helical" evidence="6">
    <location>
        <begin position="187"/>
        <end position="206"/>
    </location>
</feature>
<evidence type="ECO:0000256" key="6">
    <source>
        <dbReference type="SAM" id="Phobius"/>
    </source>
</evidence>